<dbReference type="PANTHER" id="PTHR14918:SF3">
    <property type="entry name" value="KICSTOR COMPLEX PROTEIN SZT2"/>
    <property type="match status" value="1"/>
</dbReference>
<evidence type="ECO:0000313" key="3">
    <source>
        <dbReference type="Proteomes" id="UP000019132"/>
    </source>
</evidence>
<feature type="region of interest" description="Disordered" evidence="1">
    <location>
        <begin position="1871"/>
        <end position="1892"/>
    </location>
</feature>
<feature type="compositionally biased region" description="Polar residues" evidence="1">
    <location>
        <begin position="1783"/>
        <end position="1794"/>
    </location>
</feature>
<evidence type="ECO:0008006" key="4">
    <source>
        <dbReference type="Google" id="ProtNLM"/>
    </source>
</evidence>
<dbReference type="STRING" id="431595.K3WVU9"/>
<feature type="region of interest" description="Disordered" evidence="1">
    <location>
        <begin position="2726"/>
        <end position="2821"/>
    </location>
</feature>
<feature type="region of interest" description="Disordered" evidence="1">
    <location>
        <begin position="814"/>
        <end position="854"/>
    </location>
</feature>
<feature type="compositionally biased region" description="Polar residues" evidence="1">
    <location>
        <begin position="2653"/>
        <end position="2665"/>
    </location>
</feature>
<keyword evidence="3" id="KW-1185">Reference proteome</keyword>
<dbReference type="eggNOG" id="ENOG502QPW4">
    <property type="taxonomic scope" value="Eukaryota"/>
</dbReference>
<feature type="region of interest" description="Disordered" evidence="1">
    <location>
        <begin position="1767"/>
        <end position="1828"/>
    </location>
</feature>
<dbReference type="VEuPathDB" id="FungiDB:PYU1_G009079"/>
<reference evidence="2" key="3">
    <citation type="submission" date="2015-02" db="UniProtKB">
        <authorList>
            <consortium name="EnsemblProtists"/>
        </authorList>
    </citation>
    <scope>IDENTIFICATION</scope>
    <source>
        <strain evidence="2">DAOM BR144</strain>
    </source>
</reference>
<protein>
    <recommendedName>
        <fullName evidence="4">Protein SZT2</fullName>
    </recommendedName>
</protein>
<dbReference type="HOGENOM" id="CLU_224522_0_0_1"/>
<feature type="region of interest" description="Disordered" evidence="1">
    <location>
        <begin position="2615"/>
        <end position="2691"/>
    </location>
</feature>
<dbReference type="EnsemblProtists" id="PYU1_T009097">
    <property type="protein sequence ID" value="PYU1_T009097"/>
    <property type="gene ID" value="PYU1_G009079"/>
</dbReference>
<organism evidence="2 3">
    <name type="scientific">Globisporangium ultimum (strain ATCC 200006 / CBS 805.95 / DAOM BR144)</name>
    <name type="common">Pythium ultimum</name>
    <dbReference type="NCBI Taxonomy" id="431595"/>
    <lineage>
        <taxon>Eukaryota</taxon>
        <taxon>Sar</taxon>
        <taxon>Stramenopiles</taxon>
        <taxon>Oomycota</taxon>
        <taxon>Peronosporomycetes</taxon>
        <taxon>Pythiales</taxon>
        <taxon>Pythiaceae</taxon>
        <taxon>Globisporangium</taxon>
    </lineage>
</organism>
<dbReference type="InterPro" id="IPR033228">
    <property type="entry name" value="SZT2"/>
</dbReference>
<reference evidence="3" key="1">
    <citation type="journal article" date="2010" name="Genome Biol.">
        <title>Genome sequence of the necrotrophic plant pathogen Pythium ultimum reveals original pathogenicity mechanisms and effector repertoire.</title>
        <authorList>
            <person name="Levesque C.A."/>
            <person name="Brouwer H."/>
            <person name="Cano L."/>
            <person name="Hamilton J.P."/>
            <person name="Holt C."/>
            <person name="Huitema E."/>
            <person name="Raffaele S."/>
            <person name="Robideau G.P."/>
            <person name="Thines M."/>
            <person name="Win J."/>
            <person name="Zerillo M.M."/>
            <person name="Beakes G.W."/>
            <person name="Boore J.L."/>
            <person name="Busam D."/>
            <person name="Dumas B."/>
            <person name="Ferriera S."/>
            <person name="Fuerstenberg S.I."/>
            <person name="Gachon C.M."/>
            <person name="Gaulin E."/>
            <person name="Govers F."/>
            <person name="Grenville-Briggs L."/>
            <person name="Horner N."/>
            <person name="Hostetler J."/>
            <person name="Jiang R.H."/>
            <person name="Johnson J."/>
            <person name="Krajaejun T."/>
            <person name="Lin H."/>
            <person name="Meijer H.J."/>
            <person name="Moore B."/>
            <person name="Morris P."/>
            <person name="Phuntmart V."/>
            <person name="Puiu D."/>
            <person name="Shetty J."/>
            <person name="Stajich J.E."/>
            <person name="Tripathy S."/>
            <person name="Wawra S."/>
            <person name="van West P."/>
            <person name="Whitty B.R."/>
            <person name="Coutinho P.M."/>
            <person name="Henrissat B."/>
            <person name="Martin F."/>
            <person name="Thomas P.D."/>
            <person name="Tyler B.M."/>
            <person name="De Vries R.P."/>
            <person name="Kamoun S."/>
            <person name="Yandell M."/>
            <person name="Tisserat N."/>
            <person name="Buell C.R."/>
        </authorList>
    </citation>
    <scope>NUCLEOTIDE SEQUENCE</scope>
    <source>
        <strain evidence="3">DAOM:BR144</strain>
    </source>
</reference>
<proteinExistence type="predicted"/>
<dbReference type="EMBL" id="GL376599">
    <property type="status" value="NOT_ANNOTATED_CDS"/>
    <property type="molecule type" value="Genomic_DNA"/>
</dbReference>
<sequence length="3661" mass="405605">MARRHEKDRRRPVASVVLESADISVVNRATLSLWHFQQLAQQLLPRATESADSDADALNDGAEVPEDDENENLDKQVQDVAGGDGCRQARRHMELGEGMDIAAIAYKVDDTESSESDEDGKHELLEDSDAEIEFHAESAVAAMIANNTSGSSKTGGDVGTVLSGARLTATSEVSVVYKRYRCVICLDASPSTLSIDPATGRLFLDMLYESVELFVWALLGRMAISDREFAPEIHLSVMVQGAQVESLSVLVQGYIVNPANVVRLLQIIKERIQLIEDDWAVRAQEDNFDSDTHHHATRASLSWILQNAVFALNSLPSDAAPILALVTDGVVDLFDAYSYDNLLMQLVRHDVQCHFLRVGGGENAPNSSFGFVPDVDLLRFIAGTTSGTVFDFFALHEACYGHARIDNLKEMTSLQEACFLRKSNVHAISTPVLTLEELCCTSFDGRTLLPLRPYRMWREKVHEYRIFADVERIIEARVREGFTINKVHVKTSQKPVIDGNQKKLSDAQSSGEPGATREVTKILIVFLLQWKQNVWLEYVVSSTTETSSSVTASSTRRLSMQGLNASGTGVSFTAPKTNQFLGNEQSYAGKWSEWYVKVNVLAYSDFLRAFEDSVQSSVRQHSGIAGVGSGSPYFLHEYIRNVQDVDRVLLHLMTATAAAIAPVEASSQFSFGTSGQSSAPGHGRQQNAHPVFNIIGELSPVLWHRWFYVERFELLCVVKNEHCEEMFYPKENHDAMERGRSVQHKRNKGGNIAHQSRGFLHLHGGNPMYGVTIGIERITDRLMATLMKWSSQRLSKDLFLRFLLPSAKDKNLLKNKGSGPGISSTSVLPVKRQQRNTQTGSTNGQGEEPASIDGGSKSSLCFVRVEIKNKTLCAIHVAFFSTTAAARKHTLNDLKASIIAGVNDTPSTPLAAGEAHPLQTKSVVLSQRLIGRLLVTHDTLLLHDGDQSGSHDHEWEPTSSQAVSSCCGGSELQLRSVFGAYMWHSSWQWHIANPAAMLNVMRRLHEARIGSGFWVMDWKMDDEDEESPPQIQSVIFGREILMEDENGNTKTSLVQYGLRRVSSTCLVTSFWMEPQHGTVKTRLSRDVEKKDTFHWGLKHAVGHDSPFEGADAAAQVKAAASLSTELVSADFSRCEEERRSMEREDVSVDWNGSTYLGENELLQLIRGYIFKKDRHFLSCLYTFDCVMNFRESIQLLSEHTKRIDDVIGSSWDADKLLAAENGQLLPPFSTARLLGTAKRSSEHFLMYLDSGTGSQKTANDEPPAGDSPKISLANEHLYSMLERTLRGLSDCEVSWTDFNGNEVSGQSVGINDCDDEHQLLKQRAADQMPLWLKNQISSSLHGQVSPKALSKGKCFAKLVSADTVVLAFLPSLDTLQVKQKGPDKTKKRSFSSEAQVLENRNWPTAESKTLQASFSRMEAPTLEAETNSQLMRMSVSADDIVLYQERRLSFREGYKSWRMGHYQGSRDEKQSSDQDFNLCHTSTPEDHEFCDEISRQAEYGHDSHLLIERASGELGSGFFQVAFYECSIGRLACDSYGHETLDISRLDLSQRILKQLFASSVCPKKADESPMPPADKRAQKQLTARSPAGVVTASIPPSPVVSDSSSVIASRRFQKKVKLAHEHNFSRGVYIALREGDNVQQSDLIQALTSCIEVPVDLDITLLYRMMQASSLKPGLQSFTASNQRDNLKDKLDKSFEKILSSSFVPIRGTKYYYFSGSENAMYDEGTDGELHFLMDDADAASDSVAAVPGSSLNEADSRISAGTKQINAFSPSSKPPLPKLVTVTSNDGQQDPQRSMKPARRFKDHERPPPVKTSAELSSGELHPGAEDDAEFNKEFQVHNRRHIFVYRDRGGHVFYMKISIKYETTTTLENPDRKRLSRVGSGPTTGLTPTSATASSVAGILLEVFGVCEASEEVTQELCRVLERKLDEATQLILMKILARNAKLQLSPSDMAFVCPPGGKPAQVINFLLPEKLYGATALLQFLSQTLSSAPYIRHVSNVGQSFRPQGDNPNEHVLMRSGRRRSTFGLLIKQSEDKQLEEKSINFAPRDATLIHPAMFFASGGTSRADEGMSPEVLSPVFFSSVTSSSSAKPSTRVIAKPNIVDQTAYVLNLNPELRLSPGFLSRVGRGLAVVRIDLIYNQPIDYDQRDEDKQSHLVKSLEGFDEVSRFATESLRTMTGIHHVVRCQLWTRGSINTNELSQLLESNLREAMLDHQIETTLKVLSAERSSSGESKTLSQEVLYLTSLFERSCRLSSASVTKLLLPTSIASWDIEHVINQFQSILRCMPSYLRPAVYSKKKIADEYETYISDNLKAKTHGQPKWKDPNHRDHFRLVARLEVVSSESSSDLTNSQSNSTRNLLLGHSESIQSDMSELDSMAHKVSLTWTSMSGSDSNMNHLIQSSSSSAASVSQPAQLTKEFSESELLLYPNSTTHGSSSASSFDGVVPTSHEGAPFTKRSFYYVIDVSSTDGVQFYGYNMSSAVVDTLLVHFARVLTWSKLRERLLRNLLLEKSGLSRAAPLGSKVVHPRDLYADGGGSATGKNSFVLPKDFCVDFVDFWRPAMVILTENTTLPRVLDASLLRSIEGSSLGKYLREAHTLASDRVDAQRPRAISNVSIQSGLGASSGPPELHREVSSQSSQRSVRSDAAGPLKNMTSLNRGGSSSGLKADRTVPSPTKRGVSGGPSAYSGGNAAAAAAANPRMRGHAGAANALLAARARARGALPGRLGGAGAASKATTSGDSVAPWDLPLTNTKGPMLTGGSGAPEPQGAAKSSTTPVPTAISIAKPQPNERQRLPNHPGMNRPGMKSNNSSQRDLSAPVPLSPVNMLGAGILPDQGRHNSSKDFAGVSFSWRKQLEFAWGPRFKFCESYVQFQDEDLAIKQQNDSRETTTQGQLQRGLRKNPLHHFSDAFQKRWQEYEARSTSHTICLNLFDKLVTMKPGEEMEEAVSLNFVNRMMQCGHHLLHQRFRVTFVERWEVVKVDEEYMEEDMQDGRLRALQASMDLVNLLSYKKEFVFHGNECTIANFYTEHTVLGMCANEGDAVREMKKQIMKNIFHLKMEVAHDFYERYAVHLRSLGFRHLRTLSSQNGLRQQPLPTHFSSTSLSSLSAVDLVASDGEGFSEYFYYSSKSTGKMKGWSTSSRGSSALPPSVLLLELKCDHHGVRLGVVLVNESDLQQQDLGFQNRLEPPKLPQSDNEKKVVSGEMIKTVSSWLRDTLRTRAIIYGFTIRFFQKYLTKWSNDNQERTQASSASDVFALSSSSQPFSGKDVQSFQNIVKGIRCFLHAYPEPPLMTSVVKVSSDRAQRGNFVAPQSGDSLLRTAVVELPPTQLHSNCSESILVKILLRYIACHGARYEVLDLMQFGTPDAVVCHSPSGSFFHRQAHAGQKPFGHVPSRTNFNGYSLLITTQSLVEGFGLQAQDKKRRKNCIQLILLKSSPTSLGVGNGVLPVERALVEAEYFVQELFRVAAQHYERDLLWSRLLYDDTTGPGAKVASTLALPSNHFEVEVGPQQLEECLRLSVCTPLEGIDPTLAQLMGVEGVCWQEFALRLRDLYSDQLREYQFEGEDACHFLLLCPNTHDLIIHLTFEMEQEPLLDFGSSGASGVSGVSINGNSSANNGKVKIEICRREEPPNRTFTFAQRRVISEFVNSIVHWQWRSLLYD</sequence>
<dbReference type="PANTHER" id="PTHR14918">
    <property type="entry name" value="KICSTOR COMPLEX PROTEIN SZT2"/>
    <property type="match status" value="1"/>
</dbReference>
<dbReference type="GO" id="GO:0005777">
    <property type="term" value="C:peroxisome"/>
    <property type="evidence" value="ECO:0007669"/>
    <property type="project" value="InterPro"/>
</dbReference>
<accession>K3WVU9</accession>
<feature type="region of interest" description="Disordered" evidence="1">
    <location>
        <begin position="47"/>
        <end position="85"/>
    </location>
</feature>
<dbReference type="OMA" id="WPGQFEC"/>
<reference evidence="3" key="2">
    <citation type="submission" date="2010-04" db="EMBL/GenBank/DDBJ databases">
        <authorList>
            <person name="Buell R."/>
            <person name="Hamilton J."/>
            <person name="Hostetler J."/>
        </authorList>
    </citation>
    <scope>NUCLEOTIDE SEQUENCE [LARGE SCALE GENOMIC DNA]</scope>
    <source>
        <strain evidence="3">DAOM:BR144</strain>
    </source>
</reference>
<evidence type="ECO:0000313" key="2">
    <source>
        <dbReference type="EnsemblProtists" id="PYU1_T009097"/>
    </source>
</evidence>
<dbReference type="Proteomes" id="UP000019132">
    <property type="component" value="Unassembled WGS sequence"/>
</dbReference>
<feature type="compositionally biased region" description="Low complexity" evidence="1">
    <location>
        <begin position="1882"/>
        <end position="1892"/>
    </location>
</feature>
<name>K3WVU9_GLOUD</name>
<dbReference type="InParanoid" id="K3WVU9"/>
<feature type="compositionally biased region" description="Acidic residues" evidence="1">
    <location>
        <begin position="51"/>
        <end position="71"/>
    </location>
</feature>
<evidence type="ECO:0000256" key="1">
    <source>
        <dbReference type="SAM" id="MobiDB-lite"/>
    </source>
</evidence>
<feature type="compositionally biased region" description="Polar residues" evidence="1">
    <location>
        <begin position="835"/>
        <end position="845"/>
    </location>
</feature>